<sequence>MSTQVPSTSRLDVYQAVTDKIVQAIEAGAGEFVMPWHSHGKPITRPTNAATSAGYRGVNVVALWAEAMLCGYGSGTWASYKQWQSLGAQVRRGERGTVIVFYKSLDQRDGEDGNDPPDGRRLVARAYRVFNAAQVDGWSPATPEPASPAEAIPFVEEFVSSVGAKIRHGGEVARYLIREDQVEIPDRSRFHGSPTITPTESYYSTLLHELVHWTGAADRMDRTFGERFGDDAYSVEELVAELGAAFLCADLEITNEPRPDHAAYLAHWLAVLKRDPRALFTAASQASLAAEYLWKTQLLAGDQREE</sequence>
<dbReference type="RefSeq" id="WP_307352189.1">
    <property type="nucleotide sequence ID" value="NZ_JAUSVS010000010.1"/>
</dbReference>
<evidence type="ECO:0000313" key="3">
    <source>
        <dbReference type="EMBL" id="MDQ0466239.1"/>
    </source>
</evidence>
<dbReference type="InterPro" id="IPR013610">
    <property type="entry name" value="ArdC_N"/>
</dbReference>
<dbReference type="InterPro" id="IPR041459">
    <property type="entry name" value="MPTase-PolyVal"/>
</dbReference>
<dbReference type="PIRSF" id="PIRSF037112">
    <property type="entry name" value="Antirestriction_ArdC"/>
    <property type="match status" value="1"/>
</dbReference>
<dbReference type="Proteomes" id="UP001228905">
    <property type="component" value="Unassembled WGS sequence"/>
</dbReference>
<protein>
    <submittedName>
        <fullName evidence="3">Antirestriction protein ArdC</fullName>
    </submittedName>
</protein>
<comment type="caution">
    <text evidence="3">The sequence shown here is derived from an EMBL/GenBank/DDBJ whole genome shotgun (WGS) entry which is preliminary data.</text>
</comment>
<accession>A0ABU0IW42</accession>
<organism evidence="3 4">
    <name type="scientific">Caulobacter ginsengisoli</name>
    <dbReference type="NCBI Taxonomy" id="400775"/>
    <lineage>
        <taxon>Bacteria</taxon>
        <taxon>Pseudomonadati</taxon>
        <taxon>Pseudomonadota</taxon>
        <taxon>Alphaproteobacteria</taxon>
        <taxon>Caulobacterales</taxon>
        <taxon>Caulobacteraceae</taxon>
        <taxon>Caulobacter</taxon>
    </lineage>
</organism>
<dbReference type="Pfam" id="PF08401">
    <property type="entry name" value="ArdcN"/>
    <property type="match status" value="1"/>
</dbReference>
<dbReference type="InterPro" id="IPR017113">
    <property type="entry name" value="Antirestriction_ArdC"/>
</dbReference>
<dbReference type="Pfam" id="PF18818">
    <property type="entry name" value="MPTase-PolyVal"/>
    <property type="match status" value="1"/>
</dbReference>
<evidence type="ECO:0000313" key="4">
    <source>
        <dbReference type="Proteomes" id="UP001228905"/>
    </source>
</evidence>
<dbReference type="EMBL" id="JAUSVS010000010">
    <property type="protein sequence ID" value="MDQ0466239.1"/>
    <property type="molecule type" value="Genomic_DNA"/>
</dbReference>
<evidence type="ECO:0000259" key="2">
    <source>
        <dbReference type="Pfam" id="PF18818"/>
    </source>
</evidence>
<proteinExistence type="predicted"/>
<name>A0ABU0IW42_9CAUL</name>
<feature type="domain" description="Polyvalent protein metallopeptidase" evidence="2">
    <location>
        <begin position="155"/>
        <end position="285"/>
    </location>
</feature>
<gene>
    <name evidence="3" type="ORF">QO010_004032</name>
</gene>
<keyword evidence="4" id="KW-1185">Reference proteome</keyword>
<evidence type="ECO:0000259" key="1">
    <source>
        <dbReference type="Pfam" id="PF08401"/>
    </source>
</evidence>
<reference evidence="3 4" key="1">
    <citation type="submission" date="2023-07" db="EMBL/GenBank/DDBJ databases">
        <title>Genomic Encyclopedia of Type Strains, Phase IV (KMG-IV): sequencing the most valuable type-strain genomes for metagenomic binning, comparative biology and taxonomic classification.</title>
        <authorList>
            <person name="Goeker M."/>
        </authorList>
    </citation>
    <scope>NUCLEOTIDE SEQUENCE [LARGE SCALE GENOMIC DNA]</scope>
    <source>
        <strain evidence="3 4">DSM 18695</strain>
    </source>
</reference>
<feature type="domain" description="N-terminal" evidence="1">
    <location>
        <begin position="12"/>
        <end position="130"/>
    </location>
</feature>